<dbReference type="AlphaFoldDB" id="A0A1H8IV76"/>
<reference evidence="6 7" key="1">
    <citation type="submission" date="2016-10" db="EMBL/GenBank/DDBJ databases">
        <authorList>
            <person name="de Groot N.N."/>
        </authorList>
    </citation>
    <scope>NUCLEOTIDE SEQUENCE [LARGE SCALE GENOMIC DNA]</scope>
    <source>
        <strain evidence="6 7">558</strain>
    </source>
</reference>
<dbReference type="RefSeq" id="WP_089675332.1">
    <property type="nucleotide sequence ID" value="NZ_FODB01000021.1"/>
</dbReference>
<dbReference type="Gene3D" id="3.40.190.10">
    <property type="entry name" value="Periplasmic binding protein-like II"/>
    <property type="match status" value="2"/>
</dbReference>
<evidence type="ECO:0000256" key="2">
    <source>
        <dbReference type="ARBA" id="ARBA00008520"/>
    </source>
</evidence>
<evidence type="ECO:0000313" key="6">
    <source>
        <dbReference type="EMBL" id="SEN71926.1"/>
    </source>
</evidence>
<dbReference type="EMBL" id="FODB01000021">
    <property type="protein sequence ID" value="SEN71926.1"/>
    <property type="molecule type" value="Genomic_DNA"/>
</dbReference>
<feature type="chain" id="PRO_5011749186" evidence="5">
    <location>
        <begin position="24"/>
        <end position="420"/>
    </location>
</feature>
<comment type="similarity">
    <text evidence="2">Belongs to the bacterial solute-binding protein 1 family.</text>
</comment>
<dbReference type="SUPFAM" id="SSF53850">
    <property type="entry name" value="Periplasmic binding protein-like II"/>
    <property type="match status" value="1"/>
</dbReference>
<dbReference type="PANTHER" id="PTHR43649:SF34">
    <property type="entry name" value="ABC TRANSPORTER PERIPLASMIC-BINDING PROTEIN YCJN-RELATED"/>
    <property type="match status" value="1"/>
</dbReference>
<accession>A0A1H8IV76</accession>
<dbReference type="GO" id="GO:0042597">
    <property type="term" value="C:periplasmic space"/>
    <property type="evidence" value="ECO:0007669"/>
    <property type="project" value="UniProtKB-SubCell"/>
</dbReference>
<evidence type="ECO:0000256" key="3">
    <source>
        <dbReference type="ARBA" id="ARBA00022448"/>
    </source>
</evidence>
<dbReference type="PANTHER" id="PTHR43649">
    <property type="entry name" value="ARABINOSE-BINDING PROTEIN-RELATED"/>
    <property type="match status" value="1"/>
</dbReference>
<sequence length="420" mass="45593">MRQPLKTPLLLLTLLPTALPAMAAEITVACGDGGAADFCPALAQRWAEANGHQVNIVTTPASPTEKLSLYQQLLGSQSQDVDVLMVDIVWPGLLAEHLVDLHDYLPEGAAEGFIPSLMENNTVQGKLVALPWFTDAGLLYYRHDLLEQYGADVPQTWQALTDTARRIQNAEREAGNERMHGFVFQGRAYEGLTTNALEWVASYGGGTFVDAEGQVTVNNPQAVEALALAASWVGDISPEGVRNYMEEQARGVFQAGNAVFMRNWPYVWSLGQADGTPIQNKFSVAPLPSGPEGESVATLGGWNWAVSRYSDEPQASADLVAYLTAEAQQKAHAIEFGRNPTRPALYEDEDVLAAQPFIGELYETVMNGVPRPASVTGDAYPRVSNAIFNRVHDALSGSVTPEQAVQQLDSELARLGRRGW</sequence>
<keyword evidence="3" id="KW-0813">Transport</keyword>
<dbReference type="Pfam" id="PF01547">
    <property type="entry name" value="SBP_bac_1"/>
    <property type="match status" value="1"/>
</dbReference>
<evidence type="ECO:0000256" key="4">
    <source>
        <dbReference type="ARBA" id="ARBA00022729"/>
    </source>
</evidence>
<organism evidence="6 7">
    <name type="scientific">Vreelandella aquamarina</name>
    <dbReference type="NCBI Taxonomy" id="77097"/>
    <lineage>
        <taxon>Bacteria</taxon>
        <taxon>Pseudomonadati</taxon>
        <taxon>Pseudomonadota</taxon>
        <taxon>Gammaproteobacteria</taxon>
        <taxon>Oceanospirillales</taxon>
        <taxon>Halomonadaceae</taxon>
        <taxon>Vreelandella</taxon>
    </lineage>
</organism>
<dbReference type="InterPro" id="IPR006059">
    <property type="entry name" value="SBP"/>
</dbReference>
<name>A0A1H8IV76_9GAMM</name>
<comment type="subcellular location">
    <subcellularLocation>
        <location evidence="1">Periplasm</location>
    </subcellularLocation>
</comment>
<dbReference type="Proteomes" id="UP000199493">
    <property type="component" value="Unassembled WGS sequence"/>
</dbReference>
<evidence type="ECO:0000256" key="1">
    <source>
        <dbReference type="ARBA" id="ARBA00004418"/>
    </source>
</evidence>
<evidence type="ECO:0000256" key="5">
    <source>
        <dbReference type="SAM" id="SignalP"/>
    </source>
</evidence>
<dbReference type="InterPro" id="IPR050490">
    <property type="entry name" value="Bact_solute-bd_prot1"/>
</dbReference>
<protein>
    <submittedName>
        <fullName evidence="6">Trehalose/maltose transport system substrate-binding protein</fullName>
    </submittedName>
</protein>
<keyword evidence="4 5" id="KW-0732">Signal</keyword>
<gene>
    <name evidence="6" type="ORF">SAMN04490369_102127</name>
</gene>
<proteinExistence type="inferred from homology"/>
<evidence type="ECO:0000313" key="7">
    <source>
        <dbReference type="Proteomes" id="UP000199493"/>
    </source>
</evidence>
<dbReference type="CDD" id="cd14750">
    <property type="entry name" value="PBP2_TMBP"/>
    <property type="match status" value="1"/>
</dbReference>
<dbReference type="STRING" id="77097.SAMN04490369_102127"/>
<feature type="signal peptide" evidence="5">
    <location>
        <begin position="1"/>
        <end position="23"/>
    </location>
</feature>